<keyword evidence="2" id="KW-1185">Reference proteome</keyword>
<dbReference type="EMBL" id="KL142373">
    <property type="protein sequence ID" value="KDR79610.1"/>
    <property type="molecule type" value="Genomic_DNA"/>
</dbReference>
<accession>A0A067T8T4</accession>
<protein>
    <submittedName>
        <fullName evidence="1">Uncharacterized protein</fullName>
    </submittedName>
</protein>
<gene>
    <name evidence="1" type="ORF">GALMADRAFT_1245970</name>
</gene>
<dbReference type="HOGENOM" id="CLU_1652282_0_0_1"/>
<dbReference type="Proteomes" id="UP000027222">
    <property type="component" value="Unassembled WGS sequence"/>
</dbReference>
<evidence type="ECO:0000313" key="2">
    <source>
        <dbReference type="Proteomes" id="UP000027222"/>
    </source>
</evidence>
<proteinExistence type="predicted"/>
<evidence type="ECO:0000313" key="1">
    <source>
        <dbReference type="EMBL" id="KDR79610.1"/>
    </source>
</evidence>
<name>A0A067T8T4_GALM3</name>
<reference evidence="2" key="1">
    <citation type="journal article" date="2014" name="Proc. Natl. Acad. Sci. U.S.A.">
        <title>Extensive sampling of basidiomycete genomes demonstrates inadequacy of the white-rot/brown-rot paradigm for wood decay fungi.</title>
        <authorList>
            <person name="Riley R."/>
            <person name="Salamov A.A."/>
            <person name="Brown D.W."/>
            <person name="Nagy L.G."/>
            <person name="Floudas D."/>
            <person name="Held B.W."/>
            <person name="Levasseur A."/>
            <person name="Lombard V."/>
            <person name="Morin E."/>
            <person name="Otillar R."/>
            <person name="Lindquist E.A."/>
            <person name="Sun H."/>
            <person name="LaButti K.M."/>
            <person name="Schmutz J."/>
            <person name="Jabbour D."/>
            <person name="Luo H."/>
            <person name="Baker S.E."/>
            <person name="Pisabarro A.G."/>
            <person name="Walton J.D."/>
            <person name="Blanchette R.A."/>
            <person name="Henrissat B."/>
            <person name="Martin F."/>
            <person name="Cullen D."/>
            <person name="Hibbett D.S."/>
            <person name="Grigoriev I.V."/>
        </authorList>
    </citation>
    <scope>NUCLEOTIDE SEQUENCE [LARGE SCALE GENOMIC DNA]</scope>
    <source>
        <strain evidence="2">CBS 339.88</strain>
    </source>
</reference>
<organism evidence="1 2">
    <name type="scientific">Galerina marginata (strain CBS 339.88)</name>
    <dbReference type="NCBI Taxonomy" id="685588"/>
    <lineage>
        <taxon>Eukaryota</taxon>
        <taxon>Fungi</taxon>
        <taxon>Dikarya</taxon>
        <taxon>Basidiomycota</taxon>
        <taxon>Agaricomycotina</taxon>
        <taxon>Agaricomycetes</taxon>
        <taxon>Agaricomycetidae</taxon>
        <taxon>Agaricales</taxon>
        <taxon>Agaricineae</taxon>
        <taxon>Strophariaceae</taxon>
        <taxon>Galerina</taxon>
    </lineage>
</organism>
<sequence>MLHNITTSPLFSTHDKGLDESKSESESNNLTLRLSLQALPPLVSISAKPHLWSKPLLAPKKPTWTLHLYRRWPLDRRWWEIVSLGDYHLTGGCNAIYCMDKARGEARWAEEGRKDGTGSCRPLTMATQTHANILPDPISHPHGFPDGMGHTVDATRSRSL</sequence>
<dbReference type="AlphaFoldDB" id="A0A067T8T4"/>